<keyword evidence="2" id="KW-1185">Reference proteome</keyword>
<sequence>MWPQERSSSVDILKKNCSNILLFEGAALVPVLKQELTVNSASFFSKRLEKCDLFCTVLNQTGKCLTGISKDATTMEIKSIDSSLIECRGQSENHNWSVYKNNVKINIETAGPLLPSTKLFGLMSKKSKQECIVSMCNTISGWNCYALTDLGRLLLVQSEEVMCVLQVELDAEDKQIILICSPDGHWLILNARLDKLLTNTCLIRLKEKTTDTQTRWVLKPEFGFFQGVNRPRNLWIPNVAGDLDMLERRISNAIFINNDRMLIGIHTINSLNGDFVYSVAVSLLLDQCWQIVAKDDHTLPQFLWTLNLFHFTCCWPKEYNFLNMESRKLEFLVWDWNEISIYTKFSGGRKKINLATVQSSPEECKLITIQSRPQIANFSYEPLSRTASIAIHDITLERKPSIQGEKALKFKQKRHFANLLIEVAGIQVEIPDNSLQLLKAENPRLVSVHWYQDNVNLVTLSEAGNCKLWNKEMNLEATIPISTIMPQMLQILPTTCRPRALVYDQKNKSIELVQFKKFTDHEVLNPMDTNEAFHYINETDLIQVVLRDRLHLFEIDINGHKREVDISNLDIRLKNPKGSKILFMKDENNEMVLIVIASKTERIQFDGNSSQLVIVSLLRESIEGNRSPRLAGYLPNSTSKWLLDCFQWKTNLLILSCPARNQSKKTDSKSPWEEESQWLVNEGTVDELSVPNLSFTCSQRRFICPWPIGEYQKVYQVWSANLNDVPAAFSLTAAVEAQVHDKKTVFANKISPKATQPVSMVVNLNPINDCEDSHQNEILILNGISFLSWNLGTGLCKPLKSLDKQRPCTVKASDKEQTKVQITAFCALAKSVKMVTCLGSVSASLFVSGACDRTMNLFQWTDEHLQCRQKLNLDHIPLEISFDRKCLIVKKEHGFEPFLCSEKTE</sequence>
<comment type="caution">
    <text evidence="1">The sequence shown here is derived from an EMBL/GenBank/DDBJ whole genome shotgun (WGS) entry which is preliminary data.</text>
</comment>
<proteinExistence type="predicted"/>
<dbReference type="AlphaFoldDB" id="A0ABD2QBG8"/>
<dbReference type="Proteomes" id="UP001626550">
    <property type="component" value="Unassembled WGS sequence"/>
</dbReference>
<evidence type="ECO:0000313" key="2">
    <source>
        <dbReference type="Proteomes" id="UP001626550"/>
    </source>
</evidence>
<name>A0ABD2QBG8_9PLAT</name>
<protein>
    <submittedName>
        <fullName evidence="1">Uncharacterized protein</fullName>
    </submittedName>
</protein>
<evidence type="ECO:0000313" key="1">
    <source>
        <dbReference type="EMBL" id="KAL3316913.1"/>
    </source>
</evidence>
<gene>
    <name evidence="1" type="ORF">Ciccas_004439</name>
</gene>
<reference evidence="1 2" key="1">
    <citation type="submission" date="2024-11" db="EMBL/GenBank/DDBJ databases">
        <title>Adaptive evolution of stress response genes in parasites aligns with host niche diversity.</title>
        <authorList>
            <person name="Hahn C."/>
            <person name="Resl P."/>
        </authorList>
    </citation>
    <scope>NUCLEOTIDE SEQUENCE [LARGE SCALE GENOMIC DNA]</scope>
    <source>
        <strain evidence="1">EGGRZ-B1_66</strain>
        <tissue evidence="1">Body</tissue>
    </source>
</reference>
<accession>A0ABD2QBG8</accession>
<organism evidence="1 2">
    <name type="scientific">Cichlidogyrus casuarinus</name>
    <dbReference type="NCBI Taxonomy" id="1844966"/>
    <lineage>
        <taxon>Eukaryota</taxon>
        <taxon>Metazoa</taxon>
        <taxon>Spiralia</taxon>
        <taxon>Lophotrochozoa</taxon>
        <taxon>Platyhelminthes</taxon>
        <taxon>Monogenea</taxon>
        <taxon>Monopisthocotylea</taxon>
        <taxon>Dactylogyridea</taxon>
        <taxon>Ancyrocephalidae</taxon>
        <taxon>Cichlidogyrus</taxon>
    </lineage>
</organism>
<dbReference type="EMBL" id="JBJKFK010000464">
    <property type="protein sequence ID" value="KAL3316913.1"/>
    <property type="molecule type" value="Genomic_DNA"/>
</dbReference>